<dbReference type="InterPro" id="IPR003462">
    <property type="entry name" value="ODC_Mu_crystall"/>
</dbReference>
<organism evidence="1 2">
    <name type="scientific">Pantoea rodasii</name>
    <dbReference type="NCBI Taxonomy" id="1076549"/>
    <lineage>
        <taxon>Bacteria</taxon>
        <taxon>Pseudomonadati</taxon>
        <taxon>Pseudomonadota</taxon>
        <taxon>Gammaproteobacteria</taxon>
        <taxon>Enterobacterales</taxon>
        <taxon>Erwiniaceae</taxon>
        <taxon>Pantoea</taxon>
    </lineage>
</organism>
<dbReference type="Pfam" id="PF02423">
    <property type="entry name" value="OCD_Mu_crystall"/>
    <property type="match status" value="1"/>
</dbReference>
<protein>
    <submittedName>
        <fullName evidence="1">Ornithine cyclodeaminase</fullName>
        <ecNumber evidence="1">4.3.1.12</ecNumber>
    </submittedName>
</protein>
<dbReference type="PIRSF" id="PIRSF001439">
    <property type="entry name" value="CryM"/>
    <property type="match status" value="1"/>
</dbReference>
<keyword evidence="1" id="KW-0456">Lyase</keyword>
<comment type="caution">
    <text evidence="1">The sequence shown here is derived from an EMBL/GenBank/DDBJ whole genome shotgun (WGS) entry which is preliminary data.</text>
</comment>
<dbReference type="Gene3D" id="3.30.1780.10">
    <property type="entry name" value="ornithine cyclodeaminase, domain 1"/>
    <property type="match status" value="1"/>
</dbReference>
<dbReference type="InterPro" id="IPR023401">
    <property type="entry name" value="ODC_N"/>
</dbReference>
<dbReference type="RefSeq" id="WP_039337115.1">
    <property type="nucleotide sequence ID" value="NZ_JTJJ01000155.1"/>
</dbReference>
<dbReference type="NCBIfam" id="NF004848">
    <property type="entry name" value="PRK06199.1"/>
    <property type="match status" value="1"/>
</dbReference>
<dbReference type="PANTHER" id="PTHR13812">
    <property type="entry name" value="KETIMINE REDUCTASE MU-CRYSTALLIN"/>
    <property type="match status" value="1"/>
</dbReference>
<dbReference type="GO" id="GO:0005737">
    <property type="term" value="C:cytoplasm"/>
    <property type="evidence" value="ECO:0007669"/>
    <property type="project" value="TreeGrafter"/>
</dbReference>
<dbReference type="SUPFAM" id="SSF51735">
    <property type="entry name" value="NAD(P)-binding Rossmann-fold domains"/>
    <property type="match status" value="1"/>
</dbReference>
<name>A0A0B1QWN5_9GAMM</name>
<evidence type="ECO:0000313" key="2">
    <source>
        <dbReference type="Proteomes" id="UP000030853"/>
    </source>
</evidence>
<dbReference type="GO" id="GO:0008473">
    <property type="term" value="F:ornithine cyclodeaminase activity"/>
    <property type="evidence" value="ECO:0007669"/>
    <property type="project" value="UniProtKB-EC"/>
</dbReference>
<dbReference type="PANTHER" id="PTHR13812:SF19">
    <property type="entry name" value="KETIMINE REDUCTASE MU-CRYSTALLIN"/>
    <property type="match status" value="1"/>
</dbReference>
<sequence>MSDSTRIDFIYLSEQDMIRAGVTDMAACVDTMEEMFGLLYHGDYRMAGANNDSHGAMVTFPENSPFPSMPKPTADRRMMAMPAYLGGNFCTAGVKWYGSNIANREKGLPRSILMFTLNDADTGAPLAHMSANLLSAYRTGAVPGVGARHLARKDSRVIGLLGPGVMGKTAVAAFIAVCPQIDTIKVKGRGQRSLDNFLTWVQETYPQIKQVEIVDSLEEVVRGSDIVTYCSSGEVGEPTTYPIVKREWVKAGAFLAMPALCNIDAGMEQADVRKVLDNTGLYHAWFDEVPKPAHRTIPIIGVRFMDMLDAGQLQAEQLEDIGKIVAGEAPGRQNDEEIIIMSVGGMPVEDVAWGTVLYRKAIEQGIGVKLNLWESPVLS</sequence>
<dbReference type="EMBL" id="JTJJ01000155">
    <property type="protein sequence ID" value="KHJ65173.1"/>
    <property type="molecule type" value="Genomic_DNA"/>
</dbReference>
<dbReference type="InterPro" id="IPR036291">
    <property type="entry name" value="NAD(P)-bd_dom_sf"/>
</dbReference>
<dbReference type="Proteomes" id="UP000030853">
    <property type="component" value="Unassembled WGS sequence"/>
</dbReference>
<proteinExistence type="predicted"/>
<dbReference type="Gene3D" id="3.40.50.720">
    <property type="entry name" value="NAD(P)-binding Rossmann-like Domain"/>
    <property type="match status" value="1"/>
</dbReference>
<reference evidence="1 2" key="1">
    <citation type="submission" date="2014-11" db="EMBL/GenBank/DDBJ databases">
        <title>Genome sequencing of Pantoea rodasii ND03.</title>
        <authorList>
            <person name="Muhamad Yunos N.Y."/>
            <person name="Chan K.-G."/>
        </authorList>
    </citation>
    <scope>NUCLEOTIDE SEQUENCE [LARGE SCALE GENOMIC DNA]</scope>
    <source>
        <strain evidence="1 2">ND03</strain>
    </source>
</reference>
<gene>
    <name evidence="1" type="ORF">QU24_25920</name>
</gene>
<accession>A0A0B1QWN5</accession>
<dbReference type="AlphaFoldDB" id="A0A0B1QWN5"/>
<evidence type="ECO:0000313" key="1">
    <source>
        <dbReference type="EMBL" id="KHJ65173.1"/>
    </source>
</evidence>
<dbReference type="EC" id="4.3.1.12" evidence="1"/>